<keyword evidence="1" id="KW-0053">Apoptosis</keyword>
<dbReference type="EMBL" id="JAODUP010000082">
    <property type="protein sequence ID" value="KAK2163278.1"/>
    <property type="molecule type" value="Genomic_DNA"/>
</dbReference>
<proteinExistence type="predicted"/>
<dbReference type="PROSITE" id="PS50168">
    <property type="entry name" value="DED"/>
    <property type="match status" value="1"/>
</dbReference>
<evidence type="ECO:0000313" key="4">
    <source>
        <dbReference type="Proteomes" id="UP001208570"/>
    </source>
</evidence>
<dbReference type="SUPFAM" id="SSF47986">
    <property type="entry name" value="DEATH domain"/>
    <property type="match status" value="1"/>
</dbReference>
<dbReference type="InterPro" id="IPR001875">
    <property type="entry name" value="DED_dom"/>
</dbReference>
<organism evidence="3 4">
    <name type="scientific">Paralvinella palmiformis</name>
    <dbReference type="NCBI Taxonomy" id="53620"/>
    <lineage>
        <taxon>Eukaryota</taxon>
        <taxon>Metazoa</taxon>
        <taxon>Spiralia</taxon>
        <taxon>Lophotrochozoa</taxon>
        <taxon>Annelida</taxon>
        <taxon>Polychaeta</taxon>
        <taxon>Sedentaria</taxon>
        <taxon>Canalipalpata</taxon>
        <taxon>Terebellida</taxon>
        <taxon>Terebelliformia</taxon>
        <taxon>Alvinellidae</taxon>
        <taxon>Paralvinella</taxon>
    </lineage>
</organism>
<dbReference type="AlphaFoldDB" id="A0AAD9K1N2"/>
<evidence type="ECO:0000313" key="3">
    <source>
        <dbReference type="EMBL" id="KAK2163278.1"/>
    </source>
</evidence>
<comment type="caution">
    <text evidence="3">The sequence shown here is derived from an EMBL/GenBank/DDBJ whole genome shotgun (WGS) entry which is preliminary data.</text>
</comment>
<feature type="domain" description="DED" evidence="2">
    <location>
        <begin position="100"/>
        <end position="178"/>
    </location>
</feature>
<name>A0AAD9K1N2_9ANNE</name>
<dbReference type="InterPro" id="IPR011029">
    <property type="entry name" value="DEATH-like_dom_sf"/>
</dbReference>
<dbReference type="GO" id="GO:0006915">
    <property type="term" value="P:apoptotic process"/>
    <property type="evidence" value="ECO:0007669"/>
    <property type="project" value="UniProtKB-KW"/>
</dbReference>
<protein>
    <recommendedName>
        <fullName evidence="2">DED domain-containing protein</fullName>
    </recommendedName>
</protein>
<dbReference type="GO" id="GO:0042981">
    <property type="term" value="P:regulation of apoptotic process"/>
    <property type="evidence" value="ECO:0007669"/>
    <property type="project" value="InterPro"/>
</dbReference>
<evidence type="ECO:0000256" key="1">
    <source>
        <dbReference type="ARBA" id="ARBA00022703"/>
    </source>
</evidence>
<dbReference type="Proteomes" id="UP001208570">
    <property type="component" value="Unassembled WGS sequence"/>
</dbReference>
<sequence>MDPNEDNELALLLADIGKQLITKDIEPLKHFAYDYMKYSDVEACTEQPNPVFLLLLKMFRVVGRKRMIDWLRDVFYRLNNITVLKLIVKFEIERNKTTDPFTVMLNDLASMITKSQFEDFKRYYTAIVKDSELEQIDNVYELFRVLKLCGLLEKQQLGDFKERLKKLDNTKLLRIVEDYEKNPNSSWTADRIDTTSFHNDYILRYTV</sequence>
<dbReference type="Gene3D" id="1.10.533.10">
    <property type="entry name" value="Death Domain, Fas"/>
    <property type="match status" value="1"/>
</dbReference>
<evidence type="ECO:0000259" key="2">
    <source>
        <dbReference type="PROSITE" id="PS50168"/>
    </source>
</evidence>
<reference evidence="3" key="1">
    <citation type="journal article" date="2023" name="Mol. Biol. Evol.">
        <title>Third-Generation Sequencing Reveals the Adaptive Role of the Epigenome in Three Deep-Sea Polychaetes.</title>
        <authorList>
            <person name="Perez M."/>
            <person name="Aroh O."/>
            <person name="Sun Y."/>
            <person name="Lan Y."/>
            <person name="Juniper S.K."/>
            <person name="Young C.R."/>
            <person name="Angers B."/>
            <person name="Qian P.Y."/>
        </authorList>
    </citation>
    <scope>NUCLEOTIDE SEQUENCE</scope>
    <source>
        <strain evidence="3">P08H-3</strain>
    </source>
</reference>
<accession>A0AAD9K1N2</accession>
<dbReference type="PANTHER" id="PTHR48169">
    <property type="entry name" value="DED DOMAIN-CONTAINING PROTEIN"/>
    <property type="match status" value="1"/>
</dbReference>
<dbReference type="PANTHER" id="PTHR48169:SF7">
    <property type="entry name" value="CASPASE 10"/>
    <property type="match status" value="1"/>
</dbReference>
<keyword evidence="4" id="KW-1185">Reference proteome</keyword>
<gene>
    <name evidence="3" type="ORF">LSH36_82g00009</name>
</gene>